<dbReference type="Pfam" id="PF02810">
    <property type="entry name" value="SEC-C"/>
    <property type="match status" value="1"/>
</dbReference>
<sequence>MAFLEKIQPHLLSPDLLIQETILYAINDYPALPADWTVHLLQEAFSNKDKLSSILIHIENQPITEEALQILMEKIPTMDRTKVHLALKLLNNVEPALALKYKEALKGFIPEDNWSLFELLVGGEEEEVYEKYGEVINAMETASTFPYLLFKQAKYIANCIVKKGWITEEEIDMVFAEEIENQWFSFNGILNVYMVGLLKIEKYIPLLASLLEREEDSLLEEVSTALISFQSDKVVTAVEPYVKKSESVIYAASIVENIKTDLAVKVLREAYSTFNDLENQDTVIEALCHQFSEDGLPEISKYMKKEYFSSFIDMEHTAYSYYSILGFDHPKLGDWKKAALQRELAHQANLNQNRSDKEPIRKENKVGRNDPCPCGSGKKYKKCCGK</sequence>
<dbReference type="RefSeq" id="WP_349205239.1">
    <property type="nucleotide sequence ID" value="NZ_JBBMFN010000067.1"/>
</dbReference>
<evidence type="ECO:0000313" key="3">
    <source>
        <dbReference type="Proteomes" id="UP001465426"/>
    </source>
</evidence>
<keyword evidence="3" id="KW-1185">Reference proteome</keyword>
<dbReference type="PANTHER" id="PTHR33747">
    <property type="entry name" value="UPF0225 PROTEIN SCO1677"/>
    <property type="match status" value="1"/>
</dbReference>
<dbReference type="PANTHER" id="PTHR33747:SF1">
    <property type="entry name" value="ADENYLATE CYCLASE-ASSOCIATED CAP C-TERMINAL DOMAIN-CONTAINING PROTEIN"/>
    <property type="match status" value="1"/>
</dbReference>
<accession>A0ABV1F7J2</accession>
<comment type="caution">
    <text evidence="2">The sequence shown here is derived from an EMBL/GenBank/DDBJ whole genome shotgun (WGS) entry which is preliminary data.</text>
</comment>
<protein>
    <submittedName>
        <fullName evidence="2">SEC-C metal-binding domain-containing protein</fullName>
    </submittedName>
</protein>
<organism evidence="2 3">
    <name type="scientific">Niallia hominis</name>
    <dbReference type="NCBI Taxonomy" id="3133173"/>
    <lineage>
        <taxon>Bacteria</taxon>
        <taxon>Bacillati</taxon>
        <taxon>Bacillota</taxon>
        <taxon>Bacilli</taxon>
        <taxon>Bacillales</taxon>
        <taxon>Bacillaceae</taxon>
        <taxon>Niallia</taxon>
    </lineage>
</organism>
<dbReference type="SUPFAM" id="SSF103642">
    <property type="entry name" value="Sec-C motif"/>
    <property type="match status" value="1"/>
</dbReference>
<feature type="region of interest" description="Disordered" evidence="1">
    <location>
        <begin position="347"/>
        <end position="386"/>
    </location>
</feature>
<proteinExistence type="predicted"/>
<dbReference type="Gene3D" id="3.10.450.50">
    <property type="match status" value="1"/>
</dbReference>
<dbReference type="Proteomes" id="UP001465426">
    <property type="component" value="Unassembled WGS sequence"/>
</dbReference>
<reference evidence="2 3" key="1">
    <citation type="submission" date="2024-03" db="EMBL/GenBank/DDBJ databases">
        <title>Human intestinal bacterial collection.</title>
        <authorList>
            <person name="Pauvert C."/>
            <person name="Hitch T.C.A."/>
            <person name="Clavel T."/>
        </authorList>
    </citation>
    <scope>NUCLEOTIDE SEQUENCE [LARGE SCALE GENOMIC DNA]</scope>
    <source>
        <strain evidence="2 3">CLA-SR-H024</strain>
    </source>
</reference>
<gene>
    <name evidence="2" type="ORF">WMO63_19525</name>
</gene>
<evidence type="ECO:0000313" key="2">
    <source>
        <dbReference type="EMBL" id="MEQ2467854.1"/>
    </source>
</evidence>
<dbReference type="EMBL" id="JBBMFN010000067">
    <property type="protein sequence ID" value="MEQ2467854.1"/>
    <property type="molecule type" value="Genomic_DNA"/>
</dbReference>
<dbReference type="InterPro" id="IPR004027">
    <property type="entry name" value="SEC_C_motif"/>
</dbReference>
<name>A0ABV1F7J2_9BACI</name>
<evidence type="ECO:0000256" key="1">
    <source>
        <dbReference type="SAM" id="MobiDB-lite"/>
    </source>
</evidence>
<feature type="compositionally biased region" description="Basic and acidic residues" evidence="1">
    <location>
        <begin position="354"/>
        <end position="368"/>
    </location>
</feature>